<dbReference type="STRING" id="1611254.A0A2G5SL74"/>
<organism evidence="8 9">
    <name type="scientific">Caenorhabditis nigoni</name>
    <dbReference type="NCBI Taxonomy" id="1611254"/>
    <lineage>
        <taxon>Eukaryota</taxon>
        <taxon>Metazoa</taxon>
        <taxon>Ecdysozoa</taxon>
        <taxon>Nematoda</taxon>
        <taxon>Chromadorea</taxon>
        <taxon>Rhabditida</taxon>
        <taxon>Rhabditina</taxon>
        <taxon>Rhabditomorpha</taxon>
        <taxon>Rhabditoidea</taxon>
        <taxon>Rhabditidae</taxon>
        <taxon>Peloderinae</taxon>
        <taxon>Caenorhabditis</taxon>
    </lineage>
</organism>
<keyword evidence="2 5" id="KW-0812">Transmembrane</keyword>
<dbReference type="InterPro" id="IPR006202">
    <property type="entry name" value="Neur_chan_lig-bd"/>
</dbReference>
<dbReference type="CDD" id="cd19051">
    <property type="entry name" value="LGIC_TM_cation"/>
    <property type="match status" value="1"/>
</dbReference>
<evidence type="ECO:0000256" key="6">
    <source>
        <dbReference type="SAM" id="SignalP"/>
    </source>
</evidence>
<comment type="caution">
    <text evidence="8">The sequence shown here is derived from an EMBL/GenBank/DDBJ whole genome shotgun (WGS) entry which is preliminary data.</text>
</comment>
<reference evidence="9" key="1">
    <citation type="submission" date="2017-10" db="EMBL/GenBank/DDBJ databases">
        <title>Rapid genome shrinkage in a self-fertile nematode reveals novel sperm competition proteins.</title>
        <authorList>
            <person name="Yin D."/>
            <person name="Schwarz E.M."/>
            <person name="Thomas C.G."/>
            <person name="Felde R.L."/>
            <person name="Korf I.F."/>
            <person name="Cutter A.D."/>
            <person name="Schartner C.M."/>
            <person name="Ralston E.J."/>
            <person name="Meyer B.J."/>
            <person name="Haag E.S."/>
        </authorList>
    </citation>
    <scope>NUCLEOTIDE SEQUENCE [LARGE SCALE GENOMIC DNA]</scope>
    <source>
        <strain evidence="9">JU1422</strain>
    </source>
</reference>
<dbReference type="OrthoDB" id="5866477at2759"/>
<dbReference type="PANTHER" id="PTHR18945">
    <property type="entry name" value="NEUROTRANSMITTER GATED ION CHANNEL"/>
    <property type="match status" value="1"/>
</dbReference>
<feature type="signal peptide" evidence="6">
    <location>
        <begin position="1"/>
        <end position="19"/>
    </location>
</feature>
<evidence type="ECO:0000256" key="4">
    <source>
        <dbReference type="ARBA" id="ARBA00023136"/>
    </source>
</evidence>
<dbReference type="EMBL" id="PDUG01000006">
    <property type="protein sequence ID" value="PIC15631.1"/>
    <property type="molecule type" value="Genomic_DNA"/>
</dbReference>
<keyword evidence="9" id="KW-1185">Reference proteome</keyword>
<dbReference type="GO" id="GO:0016020">
    <property type="term" value="C:membrane"/>
    <property type="evidence" value="ECO:0007669"/>
    <property type="project" value="UniProtKB-SubCell"/>
</dbReference>
<dbReference type="GO" id="GO:0004888">
    <property type="term" value="F:transmembrane signaling receptor activity"/>
    <property type="evidence" value="ECO:0007669"/>
    <property type="project" value="InterPro"/>
</dbReference>
<feature type="transmembrane region" description="Helical" evidence="5">
    <location>
        <begin position="307"/>
        <end position="325"/>
    </location>
</feature>
<gene>
    <name evidence="8" type="primary">Cnig_chr_X.g22536</name>
    <name evidence="8" type="ORF">B9Z55_022536</name>
</gene>
<dbReference type="FunFam" id="1.20.58.390:FF:000060">
    <property type="entry name" value="Ligand-Gated ion Channel"/>
    <property type="match status" value="1"/>
</dbReference>
<keyword evidence="3 5" id="KW-1133">Transmembrane helix</keyword>
<dbReference type="SUPFAM" id="SSF63712">
    <property type="entry name" value="Nicotinic receptor ligand binding domain-like"/>
    <property type="match status" value="1"/>
</dbReference>
<feature type="chain" id="PRO_5013882336" description="Neurotransmitter-gated ion-channel ligand-binding domain-containing protein" evidence="6">
    <location>
        <begin position="20"/>
        <end position="424"/>
    </location>
</feature>
<feature type="transmembrane region" description="Helical" evidence="5">
    <location>
        <begin position="380"/>
        <end position="412"/>
    </location>
</feature>
<dbReference type="AlphaFoldDB" id="A0A2G5SL74"/>
<dbReference type="SUPFAM" id="SSF90112">
    <property type="entry name" value="Neurotransmitter-gated ion-channel transmembrane pore"/>
    <property type="match status" value="1"/>
</dbReference>
<dbReference type="InterPro" id="IPR036734">
    <property type="entry name" value="Neur_chan_lig-bd_sf"/>
</dbReference>
<feature type="transmembrane region" description="Helical" evidence="5">
    <location>
        <begin position="337"/>
        <end position="359"/>
    </location>
</feature>
<evidence type="ECO:0000256" key="3">
    <source>
        <dbReference type="ARBA" id="ARBA00022989"/>
    </source>
</evidence>
<feature type="transmembrane region" description="Helical" evidence="5">
    <location>
        <begin position="276"/>
        <end position="298"/>
    </location>
</feature>
<evidence type="ECO:0000313" key="8">
    <source>
        <dbReference type="EMBL" id="PIC15631.1"/>
    </source>
</evidence>
<evidence type="ECO:0000313" key="9">
    <source>
        <dbReference type="Proteomes" id="UP000230233"/>
    </source>
</evidence>
<evidence type="ECO:0000256" key="2">
    <source>
        <dbReference type="ARBA" id="ARBA00022692"/>
    </source>
</evidence>
<keyword evidence="4 5" id="KW-0472">Membrane</keyword>
<accession>A0A2G5SL74</accession>
<dbReference type="InterPro" id="IPR038050">
    <property type="entry name" value="Neuro_actylchol_rec"/>
</dbReference>
<dbReference type="Gene3D" id="2.70.170.10">
    <property type="entry name" value="Neurotransmitter-gated ion-channel ligand-binding domain"/>
    <property type="match status" value="1"/>
</dbReference>
<comment type="subcellular location">
    <subcellularLocation>
        <location evidence="1">Membrane</location>
        <topology evidence="1">Multi-pass membrane protein</topology>
    </subcellularLocation>
</comment>
<dbReference type="PROSITE" id="PS00236">
    <property type="entry name" value="NEUROTR_ION_CHANNEL"/>
    <property type="match status" value="1"/>
</dbReference>
<dbReference type="Gene3D" id="1.20.58.390">
    <property type="entry name" value="Neurotransmitter-gated ion-channel transmembrane domain"/>
    <property type="match status" value="1"/>
</dbReference>
<proteinExistence type="predicted"/>
<evidence type="ECO:0000259" key="7">
    <source>
        <dbReference type="Pfam" id="PF02931"/>
    </source>
</evidence>
<dbReference type="GO" id="GO:0005230">
    <property type="term" value="F:extracellular ligand-gated monoatomic ion channel activity"/>
    <property type="evidence" value="ECO:0007669"/>
    <property type="project" value="InterPro"/>
</dbReference>
<dbReference type="InterPro" id="IPR006201">
    <property type="entry name" value="Neur_channel"/>
</dbReference>
<feature type="domain" description="Neurotransmitter-gated ion-channel ligand-binding" evidence="7">
    <location>
        <begin position="167"/>
        <end position="273"/>
    </location>
</feature>
<dbReference type="Pfam" id="PF02931">
    <property type="entry name" value="Neur_chan_LBD"/>
    <property type="match status" value="1"/>
</dbReference>
<evidence type="ECO:0000256" key="5">
    <source>
        <dbReference type="SAM" id="Phobius"/>
    </source>
</evidence>
<evidence type="ECO:0000256" key="1">
    <source>
        <dbReference type="ARBA" id="ARBA00004141"/>
    </source>
</evidence>
<keyword evidence="6" id="KW-0732">Signal</keyword>
<dbReference type="InterPro" id="IPR036719">
    <property type="entry name" value="Neuro-gated_channel_TM_sf"/>
</dbReference>
<dbReference type="InterPro" id="IPR018000">
    <property type="entry name" value="Neurotransmitter_ion_chnl_CS"/>
</dbReference>
<name>A0A2G5SL74_9PELO</name>
<dbReference type="Proteomes" id="UP000230233">
    <property type="component" value="Chromosome X"/>
</dbReference>
<protein>
    <recommendedName>
        <fullName evidence="7">Neurotransmitter-gated ion-channel ligand-binding domain-containing protein</fullName>
    </recommendedName>
</protein>
<sequence length="424" mass="49476">MNKMSLLFITTFLIHCTDSALSFYYDPQLYVPKYRDYLEAQGNLTKDLFRNYEKDVSPVYAWCKLCVFEQRGFDSTSILDDTSKPLGYDKEAPQRWNYTLFLYSLKLVEVNEPEEQVSVVLELMENDNNIYQPRLSPKTKLTDENRFFKKIRIYRNDIIDFRDQDFRLVCLDNLGMIYDYLSARVSANCRMNVARFPFDTQICQIRFSLPIFSYKEVQIFSEVYEGIQNPSAFHNMGNSEWRLVNLTNRVDFLSFQDRFDLELAVFEIKITRNPLYYFYMIVFPSFVINSVSIMGIFLKGADKMSKLNVGLTNIMTMTFILGVMSDKIPRTGSIPLLGVYIIINLLIMLAAIFVVMMITKLRRWALPILKKKKTPMSRKLETFIGSPLEYTCAVILELITCANFFVMIGFWIDDQETVSAEAST</sequence>